<evidence type="ECO:0000256" key="4">
    <source>
        <dbReference type="ARBA" id="ARBA00022679"/>
    </source>
</evidence>
<dbReference type="Gene3D" id="1.10.510.10">
    <property type="entry name" value="Transferase(Phosphotransferase) domain 1"/>
    <property type="match status" value="1"/>
</dbReference>
<proteinExistence type="inferred from homology"/>
<dbReference type="Gene3D" id="3.30.200.20">
    <property type="entry name" value="Phosphorylase Kinase, domain 1"/>
    <property type="match status" value="1"/>
</dbReference>
<dbReference type="Pfam" id="PF00069">
    <property type="entry name" value="Pkinase"/>
    <property type="match status" value="1"/>
</dbReference>
<dbReference type="SMART" id="SM00220">
    <property type="entry name" value="S_TKc"/>
    <property type="match status" value="1"/>
</dbReference>
<dbReference type="EMBL" id="CAJNDS010002695">
    <property type="protein sequence ID" value="CAE7566868.1"/>
    <property type="molecule type" value="Genomic_DNA"/>
</dbReference>
<comment type="caution">
    <text evidence="13">The sequence shown here is derived from an EMBL/GenBank/DDBJ whole genome shotgun (WGS) entry which is preliminary data.</text>
</comment>
<keyword evidence="3" id="KW-0723">Serine/threonine-protein kinase</keyword>
<dbReference type="SUPFAM" id="SSF56112">
    <property type="entry name" value="Protein kinase-like (PK-like)"/>
    <property type="match status" value="1"/>
</dbReference>
<dbReference type="GO" id="GO:0004693">
    <property type="term" value="F:cyclin-dependent protein serine/threonine kinase activity"/>
    <property type="evidence" value="ECO:0007669"/>
    <property type="project" value="UniProtKB-EC"/>
</dbReference>
<dbReference type="GO" id="GO:0005737">
    <property type="term" value="C:cytoplasm"/>
    <property type="evidence" value="ECO:0007669"/>
    <property type="project" value="TreeGrafter"/>
</dbReference>
<dbReference type="GO" id="GO:0010389">
    <property type="term" value="P:regulation of G2/M transition of mitotic cell cycle"/>
    <property type="evidence" value="ECO:0007669"/>
    <property type="project" value="TreeGrafter"/>
</dbReference>
<dbReference type="InterPro" id="IPR008271">
    <property type="entry name" value="Ser/Thr_kinase_AS"/>
</dbReference>
<dbReference type="InterPro" id="IPR000719">
    <property type="entry name" value="Prot_kinase_dom"/>
</dbReference>
<evidence type="ECO:0000256" key="11">
    <source>
        <dbReference type="ARBA" id="ARBA00042858"/>
    </source>
</evidence>
<keyword evidence="7" id="KW-0067">ATP-binding</keyword>
<dbReference type="GO" id="GO:0030332">
    <property type="term" value="F:cyclin binding"/>
    <property type="evidence" value="ECO:0007669"/>
    <property type="project" value="TreeGrafter"/>
</dbReference>
<dbReference type="GO" id="GO:0005524">
    <property type="term" value="F:ATP binding"/>
    <property type="evidence" value="ECO:0007669"/>
    <property type="project" value="UniProtKB-KW"/>
</dbReference>
<keyword evidence="5" id="KW-0547">Nucleotide-binding</keyword>
<dbReference type="PANTHER" id="PTHR24056">
    <property type="entry name" value="CELL DIVISION PROTEIN KINASE"/>
    <property type="match status" value="1"/>
</dbReference>
<evidence type="ECO:0000313" key="14">
    <source>
        <dbReference type="Proteomes" id="UP000604046"/>
    </source>
</evidence>
<dbReference type="AlphaFoldDB" id="A0A812UHW3"/>
<keyword evidence="4" id="KW-0808">Transferase</keyword>
<name>A0A812UHW3_9DINO</name>
<dbReference type="GO" id="GO:0000082">
    <property type="term" value="P:G1/S transition of mitotic cell cycle"/>
    <property type="evidence" value="ECO:0007669"/>
    <property type="project" value="TreeGrafter"/>
</dbReference>
<dbReference type="Proteomes" id="UP000604046">
    <property type="component" value="Unassembled WGS sequence"/>
</dbReference>
<dbReference type="GO" id="GO:0010468">
    <property type="term" value="P:regulation of gene expression"/>
    <property type="evidence" value="ECO:0007669"/>
    <property type="project" value="TreeGrafter"/>
</dbReference>
<evidence type="ECO:0000256" key="6">
    <source>
        <dbReference type="ARBA" id="ARBA00022777"/>
    </source>
</evidence>
<evidence type="ECO:0000256" key="10">
    <source>
        <dbReference type="ARBA" id="ARBA00041902"/>
    </source>
</evidence>
<dbReference type="InterPro" id="IPR050108">
    <property type="entry name" value="CDK"/>
</dbReference>
<dbReference type="GO" id="GO:0005634">
    <property type="term" value="C:nucleus"/>
    <property type="evidence" value="ECO:0007669"/>
    <property type="project" value="TreeGrafter"/>
</dbReference>
<keyword evidence="14" id="KW-1185">Reference proteome</keyword>
<dbReference type="GO" id="GO:0000307">
    <property type="term" value="C:cyclin-dependent protein kinase holoenzyme complex"/>
    <property type="evidence" value="ECO:0007669"/>
    <property type="project" value="TreeGrafter"/>
</dbReference>
<dbReference type="PANTHER" id="PTHR24056:SF254">
    <property type="entry name" value="CYCLIN-DEPENDENT KINASE 2"/>
    <property type="match status" value="1"/>
</dbReference>
<evidence type="ECO:0000256" key="7">
    <source>
        <dbReference type="ARBA" id="ARBA00022840"/>
    </source>
</evidence>
<dbReference type="InterPro" id="IPR011009">
    <property type="entry name" value="Kinase-like_dom_sf"/>
</dbReference>
<protein>
    <recommendedName>
        <fullName evidence="9">Cyclin-dependent kinase 2 homolog</fullName>
        <ecNumber evidence="2">2.7.11.22</ecNumber>
    </recommendedName>
    <alternativeName>
        <fullName evidence="10">Cell division control protein 2 homolog</fullName>
    </alternativeName>
    <alternativeName>
        <fullName evidence="11">cdc2-related kinase 2</fullName>
    </alternativeName>
</protein>
<reference evidence="13" key="1">
    <citation type="submission" date="2021-02" db="EMBL/GenBank/DDBJ databases">
        <authorList>
            <person name="Dougan E. K."/>
            <person name="Rhodes N."/>
            <person name="Thang M."/>
            <person name="Chan C."/>
        </authorList>
    </citation>
    <scope>NUCLEOTIDE SEQUENCE</scope>
</reference>
<dbReference type="GO" id="GO:0007165">
    <property type="term" value="P:signal transduction"/>
    <property type="evidence" value="ECO:0007669"/>
    <property type="project" value="TreeGrafter"/>
</dbReference>
<evidence type="ECO:0000256" key="9">
    <source>
        <dbReference type="ARBA" id="ARBA00039612"/>
    </source>
</evidence>
<accession>A0A812UHW3</accession>
<sequence length="402" mass="44673">MAAVPPQERYQKLNKIGEGSCGVVFRCRCRQTGRIVAIKKVRFAYEEPGGSSGGPSLAGAFGASALVLREVALLKSLSKHRGIVPLWEVYAEAGKLYMIFEYFEHDLARYMHDAGPLSDRRVCRFAWQLIAAMAHCHAHRVAHRDVKPQNILVKLETDEVKLCDFSLARSVVVQPTVSQNPETHKVASLWYRGPEILLASEQCGHCGVRLDVWSLGCVIAEMVLNEPLFPGSSEIGMLFHQFKLLGTPDEMSWPGVTSLANWSDQFPHFRAGPWHEKVQSNPAMHNLISSLVCCCPAQRQSAGALLGHSVFRILDPSLPSLPSHMPGSDCDMPEPRTSEAERCQSAQLYTVAPQKSAIEDVGEFFHSLKRENPTQVSRAGKKPTHSSLFDDWHLNTQIRGVR</sequence>
<dbReference type="FunFam" id="1.10.510.10:FF:000624">
    <property type="entry name" value="Mitogen-activated protein kinase"/>
    <property type="match status" value="1"/>
</dbReference>
<comment type="similarity">
    <text evidence="1">Belongs to the protein kinase superfamily. CMGC Ser/Thr protein kinase family. CDC2/CDKX subfamily.</text>
</comment>
<dbReference type="OrthoDB" id="416749at2759"/>
<dbReference type="PROSITE" id="PS00108">
    <property type="entry name" value="PROTEIN_KINASE_ST"/>
    <property type="match status" value="1"/>
</dbReference>
<feature type="domain" description="Protein kinase" evidence="12">
    <location>
        <begin position="10"/>
        <end position="311"/>
    </location>
</feature>
<comment type="subunit">
    <text evidence="8">May form a complex composed of at least the catalytic subunit CRK2 and a cyclin.</text>
</comment>
<evidence type="ECO:0000313" key="13">
    <source>
        <dbReference type="EMBL" id="CAE7566868.1"/>
    </source>
</evidence>
<keyword evidence="6" id="KW-0418">Kinase</keyword>
<evidence type="ECO:0000256" key="5">
    <source>
        <dbReference type="ARBA" id="ARBA00022741"/>
    </source>
</evidence>
<evidence type="ECO:0000256" key="8">
    <source>
        <dbReference type="ARBA" id="ARBA00038543"/>
    </source>
</evidence>
<evidence type="ECO:0000256" key="1">
    <source>
        <dbReference type="ARBA" id="ARBA00006485"/>
    </source>
</evidence>
<dbReference type="EC" id="2.7.11.22" evidence="2"/>
<evidence type="ECO:0000256" key="3">
    <source>
        <dbReference type="ARBA" id="ARBA00022527"/>
    </source>
</evidence>
<dbReference type="PROSITE" id="PS50011">
    <property type="entry name" value="PROTEIN_KINASE_DOM"/>
    <property type="match status" value="1"/>
</dbReference>
<gene>
    <name evidence="13" type="primary">CDC2</name>
    <name evidence="13" type="ORF">SNAT2548_LOCUS32147</name>
</gene>
<evidence type="ECO:0000259" key="12">
    <source>
        <dbReference type="PROSITE" id="PS50011"/>
    </source>
</evidence>
<evidence type="ECO:0000256" key="2">
    <source>
        <dbReference type="ARBA" id="ARBA00012425"/>
    </source>
</evidence>
<organism evidence="13 14">
    <name type="scientific">Symbiodinium natans</name>
    <dbReference type="NCBI Taxonomy" id="878477"/>
    <lineage>
        <taxon>Eukaryota</taxon>
        <taxon>Sar</taxon>
        <taxon>Alveolata</taxon>
        <taxon>Dinophyceae</taxon>
        <taxon>Suessiales</taxon>
        <taxon>Symbiodiniaceae</taxon>
        <taxon>Symbiodinium</taxon>
    </lineage>
</organism>